<evidence type="ECO:0000313" key="1">
    <source>
        <dbReference type="EMBL" id="KAF9648776.1"/>
    </source>
</evidence>
<comment type="caution">
    <text evidence="1">The sequence shown here is derived from an EMBL/GenBank/DDBJ whole genome shotgun (WGS) entry which is preliminary data.</text>
</comment>
<keyword evidence="2" id="KW-1185">Reference proteome</keyword>
<sequence>MCCLLLLWGSIILDGLLVSCTKAESKSIAPAAYHQPQIRRTDSSPATAHWVMQSLDPIQSVSSPVLRYSAYIVRYFGQIASAHGTKTKGSSSSCGSVSPRARVDVVAWTTATSWSNWTSFTVRCHPKSTDIV</sequence>
<gene>
    <name evidence="1" type="ORF">BDM02DRAFT_2074614</name>
</gene>
<reference evidence="1" key="1">
    <citation type="submission" date="2019-10" db="EMBL/GenBank/DDBJ databases">
        <authorList>
            <consortium name="DOE Joint Genome Institute"/>
            <person name="Kuo A."/>
            <person name="Miyauchi S."/>
            <person name="Kiss E."/>
            <person name="Drula E."/>
            <person name="Kohler A."/>
            <person name="Sanchez-Garcia M."/>
            <person name="Andreopoulos B."/>
            <person name="Barry K.W."/>
            <person name="Bonito G."/>
            <person name="Buee M."/>
            <person name="Carver A."/>
            <person name="Chen C."/>
            <person name="Cichocki N."/>
            <person name="Clum A."/>
            <person name="Culley D."/>
            <person name="Crous P.W."/>
            <person name="Fauchery L."/>
            <person name="Girlanda M."/>
            <person name="Hayes R."/>
            <person name="Keri Z."/>
            <person name="Labutti K."/>
            <person name="Lipzen A."/>
            <person name="Lombard V."/>
            <person name="Magnuson J."/>
            <person name="Maillard F."/>
            <person name="Morin E."/>
            <person name="Murat C."/>
            <person name="Nolan M."/>
            <person name="Ohm R."/>
            <person name="Pangilinan J."/>
            <person name="Pereira M."/>
            <person name="Perotto S."/>
            <person name="Peter M."/>
            <person name="Riley R."/>
            <person name="Sitrit Y."/>
            <person name="Stielow B."/>
            <person name="Szollosi G."/>
            <person name="Zifcakova L."/>
            <person name="Stursova M."/>
            <person name="Spatafora J.W."/>
            <person name="Tedersoo L."/>
            <person name="Vaario L.-M."/>
            <person name="Yamada A."/>
            <person name="Yan M."/>
            <person name="Wang P."/>
            <person name="Xu J."/>
            <person name="Bruns T."/>
            <person name="Baldrian P."/>
            <person name="Vilgalys R."/>
            <person name="Henrissat B."/>
            <person name="Grigoriev I.V."/>
            <person name="Hibbett D."/>
            <person name="Nagy L.G."/>
            <person name="Martin F.M."/>
        </authorList>
    </citation>
    <scope>NUCLEOTIDE SEQUENCE</scope>
    <source>
        <strain evidence="1">P2</strain>
    </source>
</reference>
<protein>
    <submittedName>
        <fullName evidence="1">Uncharacterized protein</fullName>
    </submittedName>
</protein>
<reference evidence="1" key="2">
    <citation type="journal article" date="2020" name="Nat. Commun.">
        <title>Large-scale genome sequencing of mycorrhizal fungi provides insights into the early evolution of symbiotic traits.</title>
        <authorList>
            <person name="Miyauchi S."/>
            <person name="Kiss E."/>
            <person name="Kuo A."/>
            <person name="Drula E."/>
            <person name="Kohler A."/>
            <person name="Sanchez-Garcia M."/>
            <person name="Morin E."/>
            <person name="Andreopoulos B."/>
            <person name="Barry K.W."/>
            <person name="Bonito G."/>
            <person name="Buee M."/>
            <person name="Carver A."/>
            <person name="Chen C."/>
            <person name="Cichocki N."/>
            <person name="Clum A."/>
            <person name="Culley D."/>
            <person name="Crous P.W."/>
            <person name="Fauchery L."/>
            <person name="Girlanda M."/>
            <person name="Hayes R.D."/>
            <person name="Keri Z."/>
            <person name="LaButti K."/>
            <person name="Lipzen A."/>
            <person name="Lombard V."/>
            <person name="Magnuson J."/>
            <person name="Maillard F."/>
            <person name="Murat C."/>
            <person name="Nolan M."/>
            <person name="Ohm R.A."/>
            <person name="Pangilinan J."/>
            <person name="Pereira M.F."/>
            <person name="Perotto S."/>
            <person name="Peter M."/>
            <person name="Pfister S."/>
            <person name="Riley R."/>
            <person name="Sitrit Y."/>
            <person name="Stielow J.B."/>
            <person name="Szollosi G."/>
            <person name="Zifcakova L."/>
            <person name="Stursova M."/>
            <person name="Spatafora J.W."/>
            <person name="Tedersoo L."/>
            <person name="Vaario L.M."/>
            <person name="Yamada A."/>
            <person name="Yan M."/>
            <person name="Wang P."/>
            <person name="Xu J."/>
            <person name="Bruns T."/>
            <person name="Baldrian P."/>
            <person name="Vilgalys R."/>
            <person name="Dunand C."/>
            <person name="Henrissat B."/>
            <person name="Grigoriev I.V."/>
            <person name="Hibbett D."/>
            <person name="Nagy L.G."/>
            <person name="Martin F.M."/>
        </authorList>
    </citation>
    <scope>NUCLEOTIDE SEQUENCE</scope>
    <source>
        <strain evidence="1">P2</strain>
    </source>
</reference>
<name>A0ACB6ZH80_THEGA</name>
<organism evidence="1 2">
    <name type="scientific">Thelephora ganbajun</name>
    <name type="common">Ganba fungus</name>
    <dbReference type="NCBI Taxonomy" id="370292"/>
    <lineage>
        <taxon>Eukaryota</taxon>
        <taxon>Fungi</taxon>
        <taxon>Dikarya</taxon>
        <taxon>Basidiomycota</taxon>
        <taxon>Agaricomycotina</taxon>
        <taxon>Agaricomycetes</taxon>
        <taxon>Thelephorales</taxon>
        <taxon>Thelephoraceae</taxon>
        <taxon>Thelephora</taxon>
    </lineage>
</organism>
<dbReference type="EMBL" id="MU118008">
    <property type="protein sequence ID" value="KAF9648776.1"/>
    <property type="molecule type" value="Genomic_DNA"/>
</dbReference>
<accession>A0ACB6ZH80</accession>
<proteinExistence type="predicted"/>
<evidence type="ECO:0000313" key="2">
    <source>
        <dbReference type="Proteomes" id="UP000886501"/>
    </source>
</evidence>
<dbReference type="Proteomes" id="UP000886501">
    <property type="component" value="Unassembled WGS sequence"/>
</dbReference>